<gene>
    <name evidence="2" type="ORF">C3L33_00705</name>
</gene>
<organism evidence="2 3">
    <name type="scientific">Rhododendron williamsianum</name>
    <dbReference type="NCBI Taxonomy" id="262921"/>
    <lineage>
        <taxon>Eukaryota</taxon>
        <taxon>Viridiplantae</taxon>
        <taxon>Streptophyta</taxon>
        <taxon>Embryophyta</taxon>
        <taxon>Tracheophyta</taxon>
        <taxon>Spermatophyta</taxon>
        <taxon>Magnoliopsida</taxon>
        <taxon>eudicotyledons</taxon>
        <taxon>Gunneridae</taxon>
        <taxon>Pentapetalae</taxon>
        <taxon>asterids</taxon>
        <taxon>Ericales</taxon>
        <taxon>Ericaceae</taxon>
        <taxon>Ericoideae</taxon>
        <taxon>Rhodoreae</taxon>
        <taxon>Rhododendron</taxon>
    </lineage>
</organism>
<sequence>MESHCSNDWLVVTNCWTSTGANGQPSEKPLEHSFEQEARNQEGNKNQG</sequence>
<feature type="non-terminal residue" evidence="2">
    <location>
        <position position="1"/>
    </location>
</feature>
<dbReference type="AlphaFoldDB" id="A0A6A4MK34"/>
<evidence type="ECO:0000256" key="1">
    <source>
        <dbReference type="SAM" id="MobiDB-lite"/>
    </source>
</evidence>
<feature type="region of interest" description="Disordered" evidence="1">
    <location>
        <begin position="18"/>
        <end position="48"/>
    </location>
</feature>
<evidence type="ECO:0000313" key="3">
    <source>
        <dbReference type="Proteomes" id="UP000428333"/>
    </source>
</evidence>
<name>A0A6A4MK34_9ERIC</name>
<dbReference type="EMBL" id="QEFC01000034">
    <property type="protein sequence ID" value="KAE9467384.1"/>
    <property type="molecule type" value="Genomic_DNA"/>
</dbReference>
<comment type="caution">
    <text evidence="2">The sequence shown here is derived from an EMBL/GenBank/DDBJ whole genome shotgun (WGS) entry which is preliminary data.</text>
</comment>
<keyword evidence="3" id="KW-1185">Reference proteome</keyword>
<evidence type="ECO:0000313" key="2">
    <source>
        <dbReference type="EMBL" id="KAE9467384.1"/>
    </source>
</evidence>
<protein>
    <submittedName>
        <fullName evidence="2">Uncharacterized protein</fullName>
    </submittedName>
</protein>
<proteinExistence type="predicted"/>
<reference evidence="2 3" key="1">
    <citation type="journal article" date="2019" name="Genome Biol. Evol.">
        <title>The Rhododendron genome and chromosomal organization provide insight into shared whole-genome duplications across the heath family (Ericaceae).</title>
        <authorList>
            <person name="Soza V.L."/>
            <person name="Lindsley D."/>
            <person name="Waalkes A."/>
            <person name="Ramage E."/>
            <person name="Patwardhan R.P."/>
            <person name="Burton J.N."/>
            <person name="Adey A."/>
            <person name="Kumar A."/>
            <person name="Qiu R."/>
            <person name="Shendure J."/>
            <person name="Hall B."/>
        </authorList>
    </citation>
    <scope>NUCLEOTIDE SEQUENCE [LARGE SCALE GENOMIC DNA]</scope>
    <source>
        <strain evidence="2">RSF 1966-606</strain>
    </source>
</reference>
<dbReference type="Proteomes" id="UP000428333">
    <property type="component" value="Linkage Group LG01"/>
</dbReference>
<accession>A0A6A4MK34</accession>
<feature type="compositionally biased region" description="Basic and acidic residues" evidence="1">
    <location>
        <begin position="28"/>
        <end position="42"/>
    </location>
</feature>